<protein>
    <submittedName>
        <fullName evidence="1">DUF433 domain-containing protein</fullName>
    </submittedName>
</protein>
<name>A0A6M0RKY6_9CYAN</name>
<organism evidence="1 2">
    <name type="scientific">Adonisia turfae CCMR0081</name>
    <dbReference type="NCBI Taxonomy" id="2292702"/>
    <lineage>
        <taxon>Bacteria</taxon>
        <taxon>Bacillati</taxon>
        <taxon>Cyanobacteriota</taxon>
        <taxon>Adonisia</taxon>
        <taxon>Adonisia turfae</taxon>
    </lineage>
</organism>
<gene>
    <name evidence="1" type="ORF">DXZ20_14195</name>
</gene>
<dbReference type="Proteomes" id="UP000481033">
    <property type="component" value="Unassembled WGS sequence"/>
</dbReference>
<evidence type="ECO:0000313" key="2">
    <source>
        <dbReference type="Proteomes" id="UP000481033"/>
    </source>
</evidence>
<proteinExistence type="predicted"/>
<dbReference type="InterPro" id="IPR007367">
    <property type="entry name" value="DUF433"/>
</dbReference>
<dbReference type="EMBL" id="QXHD01000004">
    <property type="protein sequence ID" value="NEZ56809.1"/>
    <property type="molecule type" value="Genomic_DNA"/>
</dbReference>
<accession>A0A6M0RKY6</accession>
<reference evidence="1 2" key="1">
    <citation type="journal article" date="2020" name="Microb. Ecol.">
        <title>Ecogenomics of the Marine Benthic Filamentous Cyanobacterium Adonisia.</title>
        <authorList>
            <person name="Walter J.M."/>
            <person name="Coutinho F.H."/>
            <person name="Leomil L."/>
            <person name="Hargreaves P.I."/>
            <person name="Campeao M.E."/>
            <person name="Vieira V.V."/>
            <person name="Silva B.S."/>
            <person name="Fistarol G.O."/>
            <person name="Salomon P.S."/>
            <person name="Sawabe T."/>
            <person name="Mino S."/>
            <person name="Hosokawa M."/>
            <person name="Miyashita H."/>
            <person name="Maruyama F."/>
            <person name="van Verk M.C."/>
            <person name="Dutilh B.E."/>
            <person name="Thompson C.C."/>
            <person name="Thompson F.L."/>
        </authorList>
    </citation>
    <scope>NUCLEOTIDE SEQUENCE [LARGE SCALE GENOMIC DNA]</scope>
    <source>
        <strain evidence="1 2">CCMR0081</strain>
    </source>
</reference>
<evidence type="ECO:0000313" key="1">
    <source>
        <dbReference type="EMBL" id="NEZ56809.1"/>
    </source>
</evidence>
<comment type="caution">
    <text evidence="1">The sequence shown here is derived from an EMBL/GenBank/DDBJ whole genome shotgun (WGS) entry which is preliminary data.</text>
</comment>
<keyword evidence="2" id="KW-1185">Reference proteome</keyword>
<dbReference type="Pfam" id="PF04255">
    <property type="entry name" value="DUF433"/>
    <property type="match status" value="1"/>
</dbReference>
<sequence length="51" mass="5537">MIVAGTGGVPTKIIDELYNAGDSIEDIAHEYSCTTVQIYTAIWFESQSQVA</sequence>
<dbReference type="AlphaFoldDB" id="A0A6M0RKY6"/>